<dbReference type="RefSeq" id="WP_103935027.1">
    <property type="nucleotide sequence ID" value="NZ_FNVA01000008.1"/>
</dbReference>
<dbReference type="InterPro" id="IPR012341">
    <property type="entry name" value="6hp_glycosidase-like_sf"/>
</dbReference>
<name>A0A1H6C2A5_9BACT</name>
<dbReference type="PANTHER" id="PTHR33886:SF8">
    <property type="entry name" value="UNSATURATED RHAMNOGALACTURONAN HYDROLASE (EUROFUNG)"/>
    <property type="match status" value="1"/>
</dbReference>
<organism evidence="3 4">
    <name type="scientific">Bryocella elongata</name>
    <dbReference type="NCBI Taxonomy" id="863522"/>
    <lineage>
        <taxon>Bacteria</taxon>
        <taxon>Pseudomonadati</taxon>
        <taxon>Acidobacteriota</taxon>
        <taxon>Terriglobia</taxon>
        <taxon>Terriglobales</taxon>
        <taxon>Acidobacteriaceae</taxon>
        <taxon>Bryocella</taxon>
    </lineage>
</organism>
<dbReference type="InterPro" id="IPR010905">
    <property type="entry name" value="Glyco_hydro_88"/>
</dbReference>
<dbReference type="PANTHER" id="PTHR33886">
    <property type="entry name" value="UNSATURATED RHAMNOGALACTURONAN HYDROLASE (EUROFUNG)"/>
    <property type="match status" value="1"/>
</dbReference>
<dbReference type="OrthoDB" id="258246at2"/>
<dbReference type="GO" id="GO:0016787">
    <property type="term" value="F:hydrolase activity"/>
    <property type="evidence" value="ECO:0007669"/>
    <property type="project" value="UniProtKB-KW"/>
</dbReference>
<keyword evidence="4" id="KW-1185">Reference proteome</keyword>
<evidence type="ECO:0000313" key="3">
    <source>
        <dbReference type="EMBL" id="SEG67104.1"/>
    </source>
</evidence>
<evidence type="ECO:0000256" key="2">
    <source>
        <dbReference type="SAM" id="SignalP"/>
    </source>
</evidence>
<gene>
    <name evidence="3" type="ORF">SAMN05421819_4190</name>
</gene>
<evidence type="ECO:0000256" key="1">
    <source>
        <dbReference type="ARBA" id="ARBA00022801"/>
    </source>
</evidence>
<dbReference type="SUPFAM" id="SSF48208">
    <property type="entry name" value="Six-hairpin glycosidases"/>
    <property type="match status" value="1"/>
</dbReference>
<dbReference type="EMBL" id="FNVA01000008">
    <property type="protein sequence ID" value="SEG67104.1"/>
    <property type="molecule type" value="Genomic_DNA"/>
</dbReference>
<feature type="signal peptide" evidence="2">
    <location>
        <begin position="1"/>
        <end position="24"/>
    </location>
</feature>
<dbReference type="Proteomes" id="UP000236728">
    <property type="component" value="Unassembled WGS sequence"/>
</dbReference>
<dbReference type="GO" id="GO:0005975">
    <property type="term" value="P:carbohydrate metabolic process"/>
    <property type="evidence" value="ECO:0007669"/>
    <property type="project" value="InterPro"/>
</dbReference>
<dbReference type="InterPro" id="IPR052043">
    <property type="entry name" value="PolySaccharide_Degr_Enz"/>
</dbReference>
<reference evidence="3 4" key="1">
    <citation type="submission" date="2016-10" db="EMBL/GenBank/DDBJ databases">
        <authorList>
            <person name="de Groot N.N."/>
        </authorList>
    </citation>
    <scope>NUCLEOTIDE SEQUENCE [LARGE SCALE GENOMIC DNA]</scope>
    <source>
        <strain evidence="3 4">DSM 22489</strain>
    </source>
</reference>
<dbReference type="AlphaFoldDB" id="A0A1H6C2A5"/>
<dbReference type="Gene3D" id="1.50.10.10">
    <property type="match status" value="1"/>
</dbReference>
<dbReference type="Pfam" id="PF07470">
    <property type="entry name" value="Glyco_hydro_88"/>
    <property type="match status" value="1"/>
</dbReference>
<proteinExistence type="predicted"/>
<protein>
    <submittedName>
        <fullName evidence="3">Rhamnogalacturonyl hydrolase YesR</fullName>
    </submittedName>
</protein>
<accession>A0A1H6C2A5</accession>
<feature type="chain" id="PRO_5009294395" evidence="2">
    <location>
        <begin position="25"/>
        <end position="388"/>
    </location>
</feature>
<sequence>MLHNRLSLIATASCCLAVTTAAFAQKAPEKPMSGKDITAAAGNSAPDASGMANLSPAINKKAIDKAIRTVADWQLVNAKGKFNQDWTYAPLYLGLLAATDATGDKKYHDAVLADAQRYEWKLWNNRPLHADDEAIGQSYEKLYAEKKDPARIADTRATFDRLVDYRDNLDKDLWWWCDALFMAPTGLVKMSVITGDHKYIDAMDREWSLTQNHLYDPKQKLFYRDATYFGKHEANGENIYWTRGNGWVLAGTANVLKAMPKNDPLRPKYEALFKDMAARIAELQQPDGLWKPSLLDPTHYPLPEISGSAFFAYGLTWGVNNGLLDRKTYGPVIEKAWAGMLQHVYADGRLGCIQPIGAAPGAFTETSSYVYGVGAFLMTAEELKHYAR</sequence>
<evidence type="ECO:0000313" key="4">
    <source>
        <dbReference type="Proteomes" id="UP000236728"/>
    </source>
</evidence>
<keyword evidence="2" id="KW-0732">Signal</keyword>
<keyword evidence="1 3" id="KW-0378">Hydrolase</keyword>
<dbReference type="InterPro" id="IPR008928">
    <property type="entry name" value="6-hairpin_glycosidase_sf"/>
</dbReference>